<dbReference type="Proteomes" id="UP001057402">
    <property type="component" value="Chromosome 9"/>
</dbReference>
<organism evidence="1 2">
    <name type="scientific">Melastoma candidum</name>
    <dbReference type="NCBI Taxonomy" id="119954"/>
    <lineage>
        <taxon>Eukaryota</taxon>
        <taxon>Viridiplantae</taxon>
        <taxon>Streptophyta</taxon>
        <taxon>Embryophyta</taxon>
        <taxon>Tracheophyta</taxon>
        <taxon>Spermatophyta</taxon>
        <taxon>Magnoliopsida</taxon>
        <taxon>eudicotyledons</taxon>
        <taxon>Gunneridae</taxon>
        <taxon>Pentapetalae</taxon>
        <taxon>rosids</taxon>
        <taxon>malvids</taxon>
        <taxon>Myrtales</taxon>
        <taxon>Melastomataceae</taxon>
        <taxon>Melastomatoideae</taxon>
        <taxon>Melastomateae</taxon>
        <taxon>Melastoma</taxon>
    </lineage>
</organism>
<accession>A0ACB9MT92</accession>
<gene>
    <name evidence="1" type="ORF">MLD38_030950</name>
</gene>
<dbReference type="EMBL" id="CM042888">
    <property type="protein sequence ID" value="KAI4325565.1"/>
    <property type="molecule type" value="Genomic_DNA"/>
</dbReference>
<keyword evidence="2" id="KW-1185">Reference proteome</keyword>
<sequence length="181" mass="20261">MTPGYTSLSDRPLRREVIIKTPFQRYFVKFSHFHPILLVVAIAQNFGILGNDRLHVLSLSGSAEPAPITSLFPSTPLTASTTSPGSNPTTPSSSPPSPTTLRTFLEQSYSIYSVIWHPRHADVFASASGDRTVRIWDVRDPNSTLVVPAHDHEILTCDWNKYDECVLATWSVDRNIRVWDL</sequence>
<reference evidence="2" key="1">
    <citation type="journal article" date="2023" name="Front. Plant Sci.">
        <title>Chromosomal-level genome assembly of Melastoma candidum provides insights into trichome evolution.</title>
        <authorList>
            <person name="Zhong Y."/>
            <person name="Wu W."/>
            <person name="Sun C."/>
            <person name="Zou P."/>
            <person name="Liu Y."/>
            <person name="Dai S."/>
            <person name="Zhou R."/>
        </authorList>
    </citation>
    <scope>NUCLEOTIDE SEQUENCE [LARGE SCALE GENOMIC DNA]</scope>
</reference>
<proteinExistence type="predicted"/>
<name>A0ACB9MT92_9MYRT</name>
<comment type="caution">
    <text evidence="1">The sequence shown here is derived from an EMBL/GenBank/DDBJ whole genome shotgun (WGS) entry which is preliminary data.</text>
</comment>
<evidence type="ECO:0000313" key="2">
    <source>
        <dbReference type="Proteomes" id="UP001057402"/>
    </source>
</evidence>
<protein>
    <submittedName>
        <fullName evidence="1">Uncharacterized protein</fullName>
    </submittedName>
</protein>
<evidence type="ECO:0000313" key="1">
    <source>
        <dbReference type="EMBL" id="KAI4325565.1"/>
    </source>
</evidence>